<dbReference type="Proteomes" id="UP001460270">
    <property type="component" value="Unassembled WGS sequence"/>
</dbReference>
<name>A0AAW0PE79_9GOBI</name>
<sequence length="475" mass="51949">MDEFEEQVVEEVRRYEHLYNSSSPYHKDARMTLNSWRKISTNLNVDVNHCIKKWKTIMDKFVRMKKRMVTHSGDPGGRTVPAFYTFMSWLAPHVKHRDTESNFTSQEGPSTQGISFPLTENPPPTPSTPSTPQPSQSFIESSTCQFTPLTHSVIQSALSSLPRIPPSTPTTYCPCFCVHPAPASVSTQPPASVSTQPPASVFTRPCFCVHPAPASVSTQPTARPSVSTQPPASVSPSPCFCVHPAHCSPFCVHQPLLLCPPSPLLAFCVHPAPASVSTQPPASVSTQPPARLLCPPSPLLLSTQPLLLCPPSPCSVSTQPLLALLCSPSPCFCVHPPPASPSVSTHPPPSVSTHPPARPSVSTHPPARRSVSTHPPLTSSFQPSGSSEAPAEQSTPQAKQRKRRQEPEDVLLQRLADMQERRLEMQQQLVDQQDECHRFAQSLADLLARMPENRRPAAIWISTQLCTSIWSDFLL</sequence>
<dbReference type="SMART" id="SM00595">
    <property type="entry name" value="MADF"/>
    <property type="match status" value="1"/>
</dbReference>
<evidence type="ECO:0000313" key="5">
    <source>
        <dbReference type="Proteomes" id="UP001460270"/>
    </source>
</evidence>
<proteinExistence type="predicted"/>
<evidence type="ECO:0000256" key="2">
    <source>
        <dbReference type="SAM" id="MobiDB-lite"/>
    </source>
</evidence>
<gene>
    <name evidence="4" type="ORF">WMY93_009224</name>
</gene>
<feature type="compositionally biased region" description="Polar residues" evidence="2">
    <location>
        <begin position="370"/>
        <end position="398"/>
    </location>
</feature>
<dbReference type="GO" id="GO:0005634">
    <property type="term" value="C:nucleus"/>
    <property type="evidence" value="ECO:0007669"/>
    <property type="project" value="TreeGrafter"/>
</dbReference>
<dbReference type="PROSITE" id="PS51029">
    <property type="entry name" value="MADF"/>
    <property type="match status" value="1"/>
</dbReference>
<reference evidence="5" key="1">
    <citation type="submission" date="2024-04" db="EMBL/GenBank/DDBJ databases">
        <title>Salinicola lusitanus LLJ914,a marine bacterium isolated from the Okinawa Trough.</title>
        <authorList>
            <person name="Li J."/>
        </authorList>
    </citation>
    <scope>NUCLEOTIDE SEQUENCE [LARGE SCALE GENOMIC DNA]</scope>
</reference>
<dbReference type="EMBL" id="JBBPFD010000006">
    <property type="protein sequence ID" value="KAK7922322.1"/>
    <property type="molecule type" value="Genomic_DNA"/>
</dbReference>
<dbReference type="PANTHER" id="PTHR12243:SF69">
    <property type="entry name" value="SI:CH73-59F11.3"/>
    <property type="match status" value="1"/>
</dbReference>
<evidence type="ECO:0000259" key="3">
    <source>
        <dbReference type="PROSITE" id="PS51029"/>
    </source>
</evidence>
<feature type="compositionally biased region" description="Polar residues" evidence="2">
    <location>
        <begin position="101"/>
        <end position="114"/>
    </location>
</feature>
<organism evidence="4 5">
    <name type="scientific">Mugilogobius chulae</name>
    <name type="common">yellowstripe goby</name>
    <dbReference type="NCBI Taxonomy" id="88201"/>
    <lineage>
        <taxon>Eukaryota</taxon>
        <taxon>Metazoa</taxon>
        <taxon>Chordata</taxon>
        <taxon>Craniata</taxon>
        <taxon>Vertebrata</taxon>
        <taxon>Euteleostomi</taxon>
        <taxon>Actinopterygii</taxon>
        <taxon>Neopterygii</taxon>
        <taxon>Teleostei</taxon>
        <taxon>Neoteleostei</taxon>
        <taxon>Acanthomorphata</taxon>
        <taxon>Gobiaria</taxon>
        <taxon>Gobiiformes</taxon>
        <taxon>Gobioidei</taxon>
        <taxon>Gobiidae</taxon>
        <taxon>Gobionellinae</taxon>
        <taxon>Mugilogobius</taxon>
    </lineage>
</organism>
<feature type="domain" description="MADF" evidence="3">
    <location>
        <begin position="7"/>
        <end position="95"/>
    </location>
</feature>
<keyword evidence="5" id="KW-1185">Reference proteome</keyword>
<dbReference type="InterPro" id="IPR006578">
    <property type="entry name" value="MADF-dom"/>
</dbReference>
<feature type="compositionally biased region" description="Pro residues" evidence="2">
    <location>
        <begin position="120"/>
        <end position="132"/>
    </location>
</feature>
<evidence type="ECO:0000313" key="4">
    <source>
        <dbReference type="EMBL" id="KAK7922322.1"/>
    </source>
</evidence>
<accession>A0AAW0PE79</accession>
<protein>
    <recommendedName>
        <fullName evidence="3">MADF domain-containing protein</fullName>
    </recommendedName>
</protein>
<evidence type="ECO:0000256" key="1">
    <source>
        <dbReference type="SAM" id="Coils"/>
    </source>
</evidence>
<keyword evidence="1" id="KW-0175">Coiled coil</keyword>
<feature type="region of interest" description="Disordered" evidence="2">
    <location>
        <begin position="342"/>
        <end position="408"/>
    </location>
</feature>
<feature type="coiled-coil region" evidence="1">
    <location>
        <begin position="408"/>
        <end position="435"/>
    </location>
</feature>
<dbReference type="AlphaFoldDB" id="A0AAW0PE79"/>
<comment type="caution">
    <text evidence="4">The sequence shown here is derived from an EMBL/GenBank/DDBJ whole genome shotgun (WGS) entry which is preliminary data.</text>
</comment>
<dbReference type="GO" id="GO:0005667">
    <property type="term" value="C:transcription regulator complex"/>
    <property type="evidence" value="ECO:0007669"/>
    <property type="project" value="TreeGrafter"/>
</dbReference>
<dbReference type="Pfam" id="PF10545">
    <property type="entry name" value="MADF_DNA_bdg"/>
    <property type="match status" value="1"/>
</dbReference>
<dbReference type="InterPro" id="IPR039353">
    <property type="entry name" value="TF_Adf1"/>
</dbReference>
<dbReference type="PANTHER" id="PTHR12243">
    <property type="entry name" value="MADF DOMAIN TRANSCRIPTION FACTOR"/>
    <property type="match status" value="1"/>
</dbReference>
<dbReference type="GO" id="GO:0006357">
    <property type="term" value="P:regulation of transcription by RNA polymerase II"/>
    <property type="evidence" value="ECO:0007669"/>
    <property type="project" value="TreeGrafter"/>
</dbReference>
<feature type="region of interest" description="Disordered" evidence="2">
    <location>
        <begin position="97"/>
        <end position="139"/>
    </location>
</feature>